<reference evidence="8 9" key="1">
    <citation type="journal article" date="2020" name="Fungal Divers.">
        <title>Resolving the Mortierellaceae phylogeny through synthesis of multi-gene phylogenetics and phylogenomics.</title>
        <authorList>
            <person name="Vandepol N."/>
            <person name="Liber J."/>
            <person name="Desiro A."/>
            <person name="Na H."/>
            <person name="Kennedy M."/>
            <person name="Barry K."/>
            <person name="Grigoriev I.V."/>
            <person name="Miller A.N."/>
            <person name="O'Donnell K."/>
            <person name="Stajich J.E."/>
            <person name="Bonito G."/>
        </authorList>
    </citation>
    <scope>NUCLEOTIDE SEQUENCE [LARGE SCALE GENOMIC DNA]</scope>
    <source>
        <strain evidence="8 9">AD045</strain>
    </source>
</reference>
<name>A0ABQ7JKZ4_9FUNG</name>
<dbReference type="PANTHER" id="PTHR13137:SF6">
    <property type="entry name" value="SUCCINATE DEHYDROGENASE ASSEMBLY FACTOR 3, MITOCHONDRIAL"/>
    <property type="match status" value="1"/>
</dbReference>
<feature type="compositionally biased region" description="Low complexity" evidence="7">
    <location>
        <begin position="72"/>
        <end position="97"/>
    </location>
</feature>
<keyword evidence="4 6" id="KW-0496">Mitochondrion</keyword>
<evidence type="ECO:0000313" key="8">
    <source>
        <dbReference type="EMBL" id="KAG0278892.1"/>
    </source>
</evidence>
<evidence type="ECO:0000256" key="6">
    <source>
        <dbReference type="RuleBase" id="RU368039"/>
    </source>
</evidence>
<sequence>MSAQKSLIPPLTLYRQILRAHRTHLPPQFRILGDGYVKAEFHRHKSVDNPLYIVGFIEQWTDYLNHILTSSAPRTNNASTTTTAPSTAAPAVETSTPESRREETLQQIVAQGQRFGKKLDSTLLDRMSDQQLGQLYELRKETKGLQSQQELDDIAKEEAKLFEKVAHTLPESVLSSSAKAS</sequence>
<proteinExistence type="inferred from homology"/>
<comment type="subcellular location">
    <subcellularLocation>
        <location evidence="1 6">Mitochondrion matrix</location>
    </subcellularLocation>
</comment>
<evidence type="ECO:0000256" key="7">
    <source>
        <dbReference type="SAM" id="MobiDB-lite"/>
    </source>
</evidence>
<dbReference type="InterPro" id="IPR008381">
    <property type="entry name" value="SDHAF3/Sdh7"/>
</dbReference>
<evidence type="ECO:0000256" key="1">
    <source>
        <dbReference type="ARBA" id="ARBA00004305"/>
    </source>
</evidence>
<comment type="caution">
    <text evidence="8">The sequence shown here is derived from an EMBL/GenBank/DDBJ whole genome shotgun (WGS) entry which is preliminary data.</text>
</comment>
<evidence type="ECO:0000256" key="4">
    <source>
        <dbReference type="ARBA" id="ARBA00023128"/>
    </source>
</evidence>
<dbReference type="CDD" id="cd20270">
    <property type="entry name" value="Complex1_LYR_SDHAF3_LYRM10"/>
    <property type="match status" value="1"/>
</dbReference>
<comment type="function">
    <text evidence="6">Plays an essential role in the assembly of succinate dehydrogenase (SDH), an enzyme complex (also referred to as respiratory complex II) that is a component of both the tricarboxylic acid (TCA) cycle and the mitochondrial electron transport chain, and which couples the oxidation of succinate to fumarate with the reduction of ubiquinone (coenzyme Q) to ubiquinol. Promotes maturation of the iron-sulfur protein subunit of the SDH catalytic dimer, protecting it from the deleterious effects of oxidants. May act together with SDHAF1.</text>
</comment>
<dbReference type="PANTHER" id="PTHR13137">
    <property type="entry name" value="DC11 ACN9 HOMOLOG"/>
    <property type="match status" value="1"/>
</dbReference>
<comment type="similarity">
    <text evidence="2 6">Belongs to the complex I LYR family. SDHAF3 subfamily.</text>
</comment>
<gene>
    <name evidence="8" type="primary">ACN9</name>
    <name evidence="8" type="ORF">BGZ96_002198</name>
</gene>
<evidence type="ECO:0000256" key="5">
    <source>
        <dbReference type="ARBA" id="ARBA00023186"/>
    </source>
</evidence>
<comment type="subunit">
    <text evidence="6">Interacts with the iron-sulfur protein subunit within the SDH catalytic dimer.</text>
</comment>
<dbReference type="Proteomes" id="UP001194696">
    <property type="component" value="Unassembled WGS sequence"/>
</dbReference>
<protein>
    <recommendedName>
        <fullName evidence="6">Succinate dehydrogenase assembly factor 3</fullName>
        <shortName evidence="6">SDH assembly factor 3</shortName>
        <shortName evidence="6">SDHAF3</shortName>
    </recommendedName>
</protein>
<evidence type="ECO:0000256" key="3">
    <source>
        <dbReference type="ARBA" id="ARBA00022946"/>
    </source>
</evidence>
<evidence type="ECO:0000256" key="2">
    <source>
        <dbReference type="ARBA" id="ARBA00006020"/>
    </source>
</evidence>
<evidence type="ECO:0000313" key="9">
    <source>
        <dbReference type="Proteomes" id="UP001194696"/>
    </source>
</evidence>
<keyword evidence="9" id="KW-1185">Reference proteome</keyword>
<organism evidence="8 9">
    <name type="scientific">Linnemannia gamsii</name>
    <dbReference type="NCBI Taxonomy" id="64522"/>
    <lineage>
        <taxon>Eukaryota</taxon>
        <taxon>Fungi</taxon>
        <taxon>Fungi incertae sedis</taxon>
        <taxon>Mucoromycota</taxon>
        <taxon>Mortierellomycotina</taxon>
        <taxon>Mortierellomycetes</taxon>
        <taxon>Mortierellales</taxon>
        <taxon>Mortierellaceae</taxon>
        <taxon>Linnemannia</taxon>
    </lineage>
</organism>
<dbReference type="EMBL" id="JAAAIM010001401">
    <property type="protein sequence ID" value="KAG0278892.1"/>
    <property type="molecule type" value="Genomic_DNA"/>
</dbReference>
<accession>A0ABQ7JKZ4</accession>
<dbReference type="Pfam" id="PF13233">
    <property type="entry name" value="Complex1_LYR_2"/>
    <property type="match status" value="1"/>
</dbReference>
<feature type="region of interest" description="Disordered" evidence="7">
    <location>
        <begin position="72"/>
        <end position="100"/>
    </location>
</feature>
<keyword evidence="5 6" id="KW-0143">Chaperone</keyword>
<keyword evidence="3" id="KW-0809">Transit peptide</keyword>